<sequence>MRRRRGDTSLWRLCGRGLLTCDVRTALVCCFTGHATLDKDNRGQAGTSSGKTGPGQVKDDGSLGSAMHLALTLGLLLFGWLARAGPLLSLTIVIPVHVSASPTWSTHTSRETAWELDVTA</sequence>
<dbReference type="GeneID" id="54402692"/>
<reference evidence="1" key="1">
    <citation type="journal article" date="2020" name="Stud. Mycol.">
        <title>101 Dothideomycetes genomes: a test case for predicting lifestyles and emergence of pathogens.</title>
        <authorList>
            <person name="Haridas S."/>
            <person name="Albert R."/>
            <person name="Binder M."/>
            <person name="Bloem J."/>
            <person name="Labutti K."/>
            <person name="Salamov A."/>
            <person name="Andreopoulos B."/>
            <person name="Baker S."/>
            <person name="Barry K."/>
            <person name="Bills G."/>
            <person name="Bluhm B."/>
            <person name="Cannon C."/>
            <person name="Castanera R."/>
            <person name="Culley D."/>
            <person name="Daum C."/>
            <person name="Ezra D."/>
            <person name="Gonzalez J."/>
            <person name="Henrissat B."/>
            <person name="Kuo A."/>
            <person name="Liang C."/>
            <person name="Lipzen A."/>
            <person name="Lutzoni F."/>
            <person name="Magnuson J."/>
            <person name="Mondo S."/>
            <person name="Nolan M."/>
            <person name="Ohm R."/>
            <person name="Pangilinan J."/>
            <person name="Park H.-J."/>
            <person name="Ramirez L."/>
            <person name="Alfaro M."/>
            <person name="Sun H."/>
            <person name="Tritt A."/>
            <person name="Yoshinaga Y."/>
            <person name="Zwiers L.-H."/>
            <person name="Turgeon B."/>
            <person name="Goodwin S."/>
            <person name="Spatafora J."/>
            <person name="Crous P."/>
            <person name="Grigoriev I."/>
        </authorList>
    </citation>
    <scope>NUCLEOTIDE SEQUENCE</scope>
    <source>
        <strain evidence="1">CBS 119687</strain>
    </source>
</reference>
<dbReference type="AlphaFoldDB" id="A0A6A6AQV9"/>
<dbReference type="EMBL" id="ML977499">
    <property type="protein sequence ID" value="KAF2133558.1"/>
    <property type="molecule type" value="Genomic_DNA"/>
</dbReference>
<evidence type="ECO:0000313" key="2">
    <source>
        <dbReference type="Proteomes" id="UP000799771"/>
    </source>
</evidence>
<keyword evidence="2" id="KW-1185">Reference proteome</keyword>
<protein>
    <submittedName>
        <fullName evidence="1">Uncharacterized protein</fullName>
    </submittedName>
</protein>
<accession>A0A6A6AQV9</accession>
<dbReference type="Proteomes" id="UP000799771">
    <property type="component" value="Unassembled WGS sequence"/>
</dbReference>
<evidence type="ECO:0000313" key="1">
    <source>
        <dbReference type="EMBL" id="KAF2133558.1"/>
    </source>
</evidence>
<name>A0A6A6AQV9_9PLEO</name>
<gene>
    <name evidence="1" type="ORF">P153DRAFT_159156</name>
</gene>
<proteinExistence type="predicted"/>
<organism evidence="1 2">
    <name type="scientific">Dothidotthia symphoricarpi CBS 119687</name>
    <dbReference type="NCBI Taxonomy" id="1392245"/>
    <lineage>
        <taxon>Eukaryota</taxon>
        <taxon>Fungi</taxon>
        <taxon>Dikarya</taxon>
        <taxon>Ascomycota</taxon>
        <taxon>Pezizomycotina</taxon>
        <taxon>Dothideomycetes</taxon>
        <taxon>Pleosporomycetidae</taxon>
        <taxon>Pleosporales</taxon>
        <taxon>Dothidotthiaceae</taxon>
        <taxon>Dothidotthia</taxon>
    </lineage>
</organism>
<dbReference type="RefSeq" id="XP_033527945.1">
    <property type="nucleotide sequence ID" value="XM_033662260.1"/>
</dbReference>